<evidence type="ECO:0000313" key="6">
    <source>
        <dbReference type="EMBL" id="MFD2264478.1"/>
    </source>
</evidence>
<comment type="similarity">
    <text evidence="1">Belongs to the gamma-glutamyltransferase family.</text>
</comment>
<dbReference type="InterPro" id="IPR051792">
    <property type="entry name" value="GGT_bact"/>
</dbReference>
<dbReference type="EMBL" id="JBHUIP010000013">
    <property type="protein sequence ID" value="MFD2264478.1"/>
    <property type="molecule type" value="Genomic_DNA"/>
</dbReference>
<dbReference type="InterPro" id="IPR043137">
    <property type="entry name" value="GGT_ssub_C"/>
</dbReference>
<proteinExistence type="inferred from homology"/>
<protein>
    <submittedName>
        <fullName evidence="6">Gamma-glutamyltransferase</fullName>
        <ecNumber evidence="6">2.3.2.2</ecNumber>
    </submittedName>
</protein>
<sequence length="505" mass="52105">MSLALAGCASETEKPLGTPGYVAGFYGAVAADEPRAALVGRDVLSAGGTAADAAVATYFTMAVTLPASAGLGGGGMCLSYNAEANRIEAFDFMPRATAGGRSGVPSSVRGMALLHAREGRLRWEQVVGPSEALARIGVRVSRAYGLTLFDPAIAANLDPAARAIYLDAEGRPPAEGADLRQPDLSATLGRIRATGAGDFYQGQLARQIAAASVAAGGDITLDDLRARIPEPRPAILQPLGDSVVAFGPPPAWGGAIAADIFAQMRLLGFDKAELPQRPHLMAEAIRRAVAAQARRGNGEALPIGTDAFAQTLIATLDRSRPTPQAGLRLQPDTAPPGASFVAADRFGNSVSCAVTTGGFFGTGRLLPGTGFFAAPPPSPSGNVSLVPMLAVNTNSRKTFFAGASTGGSPAPAALIQVAVFAALERFDLEEAMFRPRLFVEGEHVFIEPDSEDSAQALQQRGHTLTPVPNMGRVNAIWCPTGIPSNPSVCDQRSDPRGAGLASGSR</sequence>
<keyword evidence="6" id="KW-0012">Acyltransferase</keyword>
<comment type="caution">
    <text evidence="6">The sequence shown here is derived from an EMBL/GenBank/DDBJ whole genome shotgun (WGS) entry which is preliminary data.</text>
</comment>
<dbReference type="GO" id="GO:0103068">
    <property type="term" value="F:leukotriene C4 gamma-glutamyl transferase activity"/>
    <property type="evidence" value="ECO:0007669"/>
    <property type="project" value="UniProtKB-EC"/>
</dbReference>
<evidence type="ECO:0000313" key="7">
    <source>
        <dbReference type="Proteomes" id="UP001597295"/>
    </source>
</evidence>
<dbReference type="InterPro" id="IPR029055">
    <property type="entry name" value="Ntn_hydrolases_N"/>
</dbReference>
<dbReference type="Pfam" id="PF01019">
    <property type="entry name" value="G_glu_transpept"/>
    <property type="match status" value="1"/>
</dbReference>
<dbReference type="PRINTS" id="PR01210">
    <property type="entry name" value="GGTRANSPTASE"/>
</dbReference>
<dbReference type="SUPFAM" id="SSF56235">
    <property type="entry name" value="N-terminal nucleophile aminohydrolases (Ntn hydrolases)"/>
    <property type="match status" value="1"/>
</dbReference>
<keyword evidence="2 6" id="KW-0808">Transferase</keyword>
<evidence type="ECO:0000256" key="2">
    <source>
        <dbReference type="ARBA" id="ARBA00022679"/>
    </source>
</evidence>
<dbReference type="Gene3D" id="3.60.20.40">
    <property type="match status" value="1"/>
</dbReference>
<accession>A0ABW5DTL2</accession>
<feature type="region of interest" description="Disordered" evidence="5">
    <location>
        <begin position="484"/>
        <end position="505"/>
    </location>
</feature>
<keyword evidence="7" id="KW-1185">Reference proteome</keyword>
<organism evidence="6 7">
    <name type="scientific">Lacibacterium aquatile</name>
    <dbReference type="NCBI Taxonomy" id="1168082"/>
    <lineage>
        <taxon>Bacteria</taxon>
        <taxon>Pseudomonadati</taxon>
        <taxon>Pseudomonadota</taxon>
        <taxon>Alphaproteobacteria</taxon>
        <taxon>Rhodospirillales</taxon>
        <taxon>Rhodospirillaceae</taxon>
    </lineage>
</organism>
<name>A0ABW5DTL2_9PROT</name>
<dbReference type="RefSeq" id="WP_379877564.1">
    <property type="nucleotide sequence ID" value="NZ_JBHUIP010000013.1"/>
</dbReference>
<evidence type="ECO:0000256" key="1">
    <source>
        <dbReference type="ARBA" id="ARBA00009381"/>
    </source>
</evidence>
<dbReference type="EC" id="2.3.2.2" evidence="6"/>
<evidence type="ECO:0000256" key="5">
    <source>
        <dbReference type="SAM" id="MobiDB-lite"/>
    </source>
</evidence>
<keyword evidence="4" id="KW-0865">Zymogen</keyword>
<gene>
    <name evidence="6" type="ORF">ACFSM5_16355</name>
</gene>
<dbReference type="Proteomes" id="UP001597295">
    <property type="component" value="Unassembled WGS sequence"/>
</dbReference>
<evidence type="ECO:0000256" key="4">
    <source>
        <dbReference type="ARBA" id="ARBA00023145"/>
    </source>
</evidence>
<keyword evidence="3" id="KW-0378">Hydrolase</keyword>
<reference evidence="7" key="1">
    <citation type="journal article" date="2019" name="Int. J. Syst. Evol. Microbiol.">
        <title>The Global Catalogue of Microorganisms (GCM) 10K type strain sequencing project: providing services to taxonomists for standard genome sequencing and annotation.</title>
        <authorList>
            <consortium name="The Broad Institute Genomics Platform"/>
            <consortium name="The Broad Institute Genome Sequencing Center for Infectious Disease"/>
            <person name="Wu L."/>
            <person name="Ma J."/>
        </authorList>
    </citation>
    <scope>NUCLEOTIDE SEQUENCE [LARGE SCALE GENOMIC DNA]</scope>
    <source>
        <strain evidence="7">CGMCC 1.19062</strain>
    </source>
</reference>
<evidence type="ECO:0000256" key="3">
    <source>
        <dbReference type="ARBA" id="ARBA00022801"/>
    </source>
</evidence>
<dbReference type="PANTHER" id="PTHR43199:SF1">
    <property type="entry name" value="GLUTATHIONE HYDROLASE PROENZYME"/>
    <property type="match status" value="1"/>
</dbReference>
<dbReference type="PANTHER" id="PTHR43199">
    <property type="entry name" value="GLUTATHIONE HYDROLASE"/>
    <property type="match status" value="1"/>
</dbReference>